<keyword evidence="5" id="KW-1185">Reference proteome</keyword>
<dbReference type="Gene3D" id="3.10.20.30">
    <property type="match status" value="1"/>
</dbReference>
<dbReference type="NCBIfam" id="TIGR01682">
    <property type="entry name" value="moaD"/>
    <property type="match status" value="1"/>
</dbReference>
<evidence type="ECO:0000256" key="2">
    <source>
        <dbReference type="ARBA" id="ARBA00024200"/>
    </source>
</evidence>
<evidence type="ECO:0000313" key="4">
    <source>
        <dbReference type="EMBL" id="MFC3713441.1"/>
    </source>
</evidence>
<evidence type="ECO:0000256" key="1">
    <source>
        <dbReference type="ARBA" id="ARBA00022741"/>
    </source>
</evidence>
<gene>
    <name evidence="4" type="primary">moaD</name>
    <name evidence="4" type="ORF">ACFOMD_12720</name>
</gene>
<dbReference type="CDD" id="cd00754">
    <property type="entry name" value="Ubl_MoaD"/>
    <property type="match status" value="1"/>
</dbReference>
<organism evidence="4 5">
    <name type="scientific">Sphingoaurantiacus capsulatus</name>
    <dbReference type="NCBI Taxonomy" id="1771310"/>
    <lineage>
        <taxon>Bacteria</taxon>
        <taxon>Pseudomonadati</taxon>
        <taxon>Pseudomonadota</taxon>
        <taxon>Alphaproteobacteria</taxon>
        <taxon>Sphingomonadales</taxon>
        <taxon>Sphingosinicellaceae</taxon>
        <taxon>Sphingoaurantiacus</taxon>
    </lineage>
</organism>
<protein>
    <recommendedName>
        <fullName evidence="3">Molybdopterin synthase sulfur carrier subunit</fullName>
    </recommendedName>
</protein>
<dbReference type="PANTHER" id="PTHR33359">
    <property type="entry name" value="MOLYBDOPTERIN SYNTHASE SULFUR CARRIER SUBUNIT"/>
    <property type="match status" value="1"/>
</dbReference>
<comment type="caution">
    <text evidence="4">The sequence shown here is derived from an EMBL/GenBank/DDBJ whole genome shotgun (WGS) entry which is preliminary data.</text>
</comment>
<evidence type="ECO:0000313" key="5">
    <source>
        <dbReference type="Proteomes" id="UP001595615"/>
    </source>
</evidence>
<dbReference type="RefSeq" id="WP_380861940.1">
    <property type="nucleotide sequence ID" value="NZ_JBHRXV010000011.1"/>
</dbReference>
<dbReference type="SUPFAM" id="SSF54285">
    <property type="entry name" value="MoaD/ThiS"/>
    <property type="match status" value="1"/>
</dbReference>
<reference evidence="5" key="1">
    <citation type="journal article" date="2019" name="Int. J. Syst. Evol. Microbiol.">
        <title>The Global Catalogue of Microorganisms (GCM) 10K type strain sequencing project: providing services to taxonomists for standard genome sequencing and annotation.</title>
        <authorList>
            <consortium name="The Broad Institute Genomics Platform"/>
            <consortium name="The Broad Institute Genome Sequencing Center for Infectious Disease"/>
            <person name="Wu L."/>
            <person name="Ma J."/>
        </authorList>
    </citation>
    <scope>NUCLEOTIDE SEQUENCE [LARGE SCALE GENOMIC DNA]</scope>
    <source>
        <strain evidence="5">KCTC 42644</strain>
    </source>
</reference>
<evidence type="ECO:0000256" key="3">
    <source>
        <dbReference type="ARBA" id="ARBA00024247"/>
    </source>
</evidence>
<dbReference type="PANTHER" id="PTHR33359:SF1">
    <property type="entry name" value="MOLYBDOPTERIN SYNTHASE SULFUR CARRIER SUBUNIT"/>
    <property type="match status" value="1"/>
</dbReference>
<dbReference type="EMBL" id="JBHRXV010000011">
    <property type="protein sequence ID" value="MFC3713441.1"/>
    <property type="molecule type" value="Genomic_DNA"/>
</dbReference>
<dbReference type="Proteomes" id="UP001595615">
    <property type="component" value="Unassembled WGS sequence"/>
</dbReference>
<dbReference type="InterPro" id="IPR016155">
    <property type="entry name" value="Mopterin_synth/thiamin_S_b"/>
</dbReference>
<dbReference type="InterPro" id="IPR003749">
    <property type="entry name" value="ThiS/MoaD-like"/>
</dbReference>
<comment type="similarity">
    <text evidence="2">Belongs to the MoaD family.</text>
</comment>
<keyword evidence="1" id="KW-0547">Nucleotide-binding</keyword>
<dbReference type="InterPro" id="IPR044672">
    <property type="entry name" value="MOCS2A"/>
</dbReference>
<accession>A0ABV7XC93</accession>
<name>A0ABV7XC93_9SPHN</name>
<proteinExistence type="inferred from homology"/>
<dbReference type="InterPro" id="IPR012675">
    <property type="entry name" value="Beta-grasp_dom_sf"/>
</dbReference>
<sequence>MIELLYFAWVRERIGKNGERLELPANVGTAAQLLDWLEARGDGYAAALADRPRLRLAINQIFAPLTAPVTAGDEIAIFPPVTGG</sequence>
<dbReference type="Pfam" id="PF02597">
    <property type="entry name" value="ThiS"/>
    <property type="match status" value="1"/>
</dbReference>